<gene>
    <name evidence="2" type="ORF">K466DRAFT_479375</name>
</gene>
<organism evidence="2 3">
    <name type="scientific">Polyporus arcularius HHB13444</name>
    <dbReference type="NCBI Taxonomy" id="1314778"/>
    <lineage>
        <taxon>Eukaryota</taxon>
        <taxon>Fungi</taxon>
        <taxon>Dikarya</taxon>
        <taxon>Basidiomycota</taxon>
        <taxon>Agaricomycotina</taxon>
        <taxon>Agaricomycetes</taxon>
        <taxon>Polyporales</taxon>
        <taxon>Polyporaceae</taxon>
        <taxon>Polyporus</taxon>
    </lineage>
</organism>
<dbReference type="STRING" id="1314778.A0A5C3PY21"/>
<keyword evidence="1" id="KW-0732">Signal</keyword>
<dbReference type="InParanoid" id="A0A5C3PY21"/>
<proteinExistence type="predicted"/>
<dbReference type="AlphaFoldDB" id="A0A5C3PY21"/>
<dbReference type="Proteomes" id="UP000308197">
    <property type="component" value="Unassembled WGS sequence"/>
</dbReference>
<dbReference type="Gene3D" id="2.60.120.260">
    <property type="entry name" value="Galactose-binding domain-like"/>
    <property type="match status" value="1"/>
</dbReference>
<feature type="chain" id="PRO_5022823377" evidence="1">
    <location>
        <begin position="26"/>
        <end position="301"/>
    </location>
</feature>
<protein>
    <submittedName>
        <fullName evidence="2">Uncharacterized protein</fullName>
    </submittedName>
</protein>
<feature type="signal peptide" evidence="1">
    <location>
        <begin position="1"/>
        <end position="25"/>
    </location>
</feature>
<name>A0A5C3PY21_9APHY</name>
<sequence length="301" mass="33467">MLPLDVLSLALLTISTAALFSRASAALVNVTIDDTFGDPNTRAQIVYDPPGVWKVGQSCTDCTAQPDRSQLTNGTWHDGTFSAAVENGDDSNQLLTAAVTFEGVAVYVYCVVTHSLKSPVGNSDMSFFIDGNLVGNFVQPPTGDTTYEYNVPVYANDSLPPGTHTIAIVNGVPNGNQSLTLLDYIVYTYVFPALSPVSVSTDPAYSQTRYYLHGELTFISHALRYCSRRQHYTLSFSQCHGRERVIHYLSHTHYRHCYSRLYWRCSLPSRRCSAHYLLRQTTLSSVQSARQWSHCNRCCAH</sequence>
<keyword evidence="3" id="KW-1185">Reference proteome</keyword>
<accession>A0A5C3PY21</accession>
<evidence type="ECO:0000313" key="3">
    <source>
        <dbReference type="Proteomes" id="UP000308197"/>
    </source>
</evidence>
<evidence type="ECO:0000256" key="1">
    <source>
        <dbReference type="SAM" id="SignalP"/>
    </source>
</evidence>
<evidence type="ECO:0000313" key="2">
    <source>
        <dbReference type="EMBL" id="TFK93010.1"/>
    </source>
</evidence>
<dbReference type="EMBL" id="ML210988">
    <property type="protein sequence ID" value="TFK93010.1"/>
    <property type="molecule type" value="Genomic_DNA"/>
</dbReference>
<reference evidence="2 3" key="1">
    <citation type="journal article" date="2019" name="Nat. Ecol. Evol.">
        <title>Megaphylogeny resolves global patterns of mushroom evolution.</title>
        <authorList>
            <person name="Varga T."/>
            <person name="Krizsan K."/>
            <person name="Foldi C."/>
            <person name="Dima B."/>
            <person name="Sanchez-Garcia M."/>
            <person name="Sanchez-Ramirez S."/>
            <person name="Szollosi G.J."/>
            <person name="Szarkandi J.G."/>
            <person name="Papp V."/>
            <person name="Albert L."/>
            <person name="Andreopoulos W."/>
            <person name="Angelini C."/>
            <person name="Antonin V."/>
            <person name="Barry K.W."/>
            <person name="Bougher N.L."/>
            <person name="Buchanan P."/>
            <person name="Buyck B."/>
            <person name="Bense V."/>
            <person name="Catcheside P."/>
            <person name="Chovatia M."/>
            <person name="Cooper J."/>
            <person name="Damon W."/>
            <person name="Desjardin D."/>
            <person name="Finy P."/>
            <person name="Geml J."/>
            <person name="Haridas S."/>
            <person name="Hughes K."/>
            <person name="Justo A."/>
            <person name="Karasinski D."/>
            <person name="Kautmanova I."/>
            <person name="Kiss B."/>
            <person name="Kocsube S."/>
            <person name="Kotiranta H."/>
            <person name="LaButti K.M."/>
            <person name="Lechner B.E."/>
            <person name="Liimatainen K."/>
            <person name="Lipzen A."/>
            <person name="Lukacs Z."/>
            <person name="Mihaltcheva S."/>
            <person name="Morgado L.N."/>
            <person name="Niskanen T."/>
            <person name="Noordeloos M.E."/>
            <person name="Ohm R.A."/>
            <person name="Ortiz-Santana B."/>
            <person name="Ovrebo C."/>
            <person name="Racz N."/>
            <person name="Riley R."/>
            <person name="Savchenko A."/>
            <person name="Shiryaev A."/>
            <person name="Soop K."/>
            <person name="Spirin V."/>
            <person name="Szebenyi C."/>
            <person name="Tomsovsky M."/>
            <person name="Tulloss R.E."/>
            <person name="Uehling J."/>
            <person name="Grigoriev I.V."/>
            <person name="Vagvolgyi C."/>
            <person name="Papp T."/>
            <person name="Martin F.M."/>
            <person name="Miettinen O."/>
            <person name="Hibbett D.S."/>
            <person name="Nagy L.G."/>
        </authorList>
    </citation>
    <scope>NUCLEOTIDE SEQUENCE [LARGE SCALE GENOMIC DNA]</scope>
    <source>
        <strain evidence="2 3">HHB13444</strain>
    </source>
</reference>